<keyword evidence="1" id="KW-0472">Membrane</keyword>
<organism evidence="2 3">
    <name type="scientific">Marinicella pacifica</name>
    <dbReference type="NCBI Taxonomy" id="1171543"/>
    <lineage>
        <taxon>Bacteria</taxon>
        <taxon>Pseudomonadati</taxon>
        <taxon>Pseudomonadota</taxon>
        <taxon>Gammaproteobacteria</taxon>
        <taxon>Lysobacterales</taxon>
        <taxon>Marinicellaceae</taxon>
        <taxon>Marinicella</taxon>
    </lineage>
</organism>
<dbReference type="EMBL" id="BMEO01000005">
    <property type="protein sequence ID" value="GGF94004.1"/>
    <property type="molecule type" value="Genomic_DNA"/>
</dbReference>
<gene>
    <name evidence="2" type="ORF">GCM10011365_14090</name>
</gene>
<dbReference type="Proteomes" id="UP000605253">
    <property type="component" value="Unassembled WGS sequence"/>
</dbReference>
<proteinExistence type="predicted"/>
<evidence type="ECO:0008006" key="4">
    <source>
        <dbReference type="Google" id="ProtNLM"/>
    </source>
</evidence>
<protein>
    <recommendedName>
        <fullName evidence="4">PepSY-associated transmembrane protein</fullName>
    </recommendedName>
</protein>
<reference evidence="2" key="1">
    <citation type="journal article" date="2014" name="Int. J. Syst. Evol. Microbiol.">
        <title>Complete genome sequence of Corynebacterium casei LMG S-19264T (=DSM 44701T), isolated from a smear-ripened cheese.</title>
        <authorList>
            <consortium name="US DOE Joint Genome Institute (JGI-PGF)"/>
            <person name="Walter F."/>
            <person name="Albersmeier A."/>
            <person name="Kalinowski J."/>
            <person name="Ruckert C."/>
        </authorList>
    </citation>
    <scope>NUCLEOTIDE SEQUENCE</scope>
    <source>
        <strain evidence="2">CGMCC 1.12181</strain>
    </source>
</reference>
<keyword evidence="1" id="KW-0812">Transmembrane</keyword>
<comment type="caution">
    <text evidence="2">The sequence shown here is derived from an EMBL/GenBank/DDBJ whole genome shotgun (WGS) entry which is preliminary data.</text>
</comment>
<evidence type="ECO:0000256" key="1">
    <source>
        <dbReference type="SAM" id="Phobius"/>
    </source>
</evidence>
<evidence type="ECO:0000313" key="2">
    <source>
        <dbReference type="EMBL" id="GGF94004.1"/>
    </source>
</evidence>
<name>A0A917CNZ0_9GAMM</name>
<sequence>MPIEEIHGDHILQTTDRKAVSFQPETLQALSANISTPIKSVQTKLWLGQSIIEVTTPHEVLRFYADTLQALPAIDEQQVRKIIAHRVLPHYDIKVIRHLSQLPAEARGRDAPLWQVKLLGDENPTIYISADTGEIVAVRTDRWRLFDFVWMLHIMDYDERTDFNHPLLYLTALSALLFTISGIILLVYGLKPTRKKRLP</sequence>
<evidence type="ECO:0000313" key="3">
    <source>
        <dbReference type="Proteomes" id="UP000605253"/>
    </source>
</evidence>
<reference evidence="2" key="2">
    <citation type="submission" date="2020-09" db="EMBL/GenBank/DDBJ databases">
        <authorList>
            <person name="Sun Q."/>
            <person name="Zhou Y."/>
        </authorList>
    </citation>
    <scope>NUCLEOTIDE SEQUENCE</scope>
    <source>
        <strain evidence="2">CGMCC 1.12181</strain>
    </source>
</reference>
<feature type="transmembrane region" description="Helical" evidence="1">
    <location>
        <begin position="167"/>
        <end position="190"/>
    </location>
</feature>
<keyword evidence="3" id="KW-1185">Reference proteome</keyword>
<dbReference type="AlphaFoldDB" id="A0A917CNZ0"/>
<accession>A0A917CNZ0</accession>
<keyword evidence="1" id="KW-1133">Transmembrane helix</keyword>